<sequence length="184" mass="20280">MSVDKRAEIERVKGETNSALDRIITTAGHANDIGANTQAQLLEQGDRIKSINREVDKTDAVLNSTHKKLKHGFGLRGWFTSHKARVPVLDDTPAYIPSRKPRAVDRKEGDAAPASGADLTDADFDTKLDAIDKLIDNMAVTANGLHSELKAQAEDLDKVGNDVHKVDEKAKKQSRDMARRFKLK</sequence>
<dbReference type="InterPro" id="IPR000727">
    <property type="entry name" value="T_SNARE_dom"/>
</dbReference>
<feature type="domain" description="T-SNARE coiled-coil homology" evidence="2">
    <location>
        <begin position="10"/>
        <end position="72"/>
    </location>
</feature>
<dbReference type="Proteomes" id="UP000664859">
    <property type="component" value="Unassembled WGS sequence"/>
</dbReference>
<evidence type="ECO:0000313" key="4">
    <source>
        <dbReference type="Proteomes" id="UP000664859"/>
    </source>
</evidence>
<gene>
    <name evidence="3" type="ORF">JKP88DRAFT_349840</name>
</gene>
<dbReference type="Gene3D" id="1.20.5.110">
    <property type="match status" value="2"/>
</dbReference>
<feature type="domain" description="T-SNARE coiled-coil homology" evidence="2">
    <location>
        <begin position="118"/>
        <end position="180"/>
    </location>
</feature>
<evidence type="ECO:0000259" key="2">
    <source>
        <dbReference type="PROSITE" id="PS50192"/>
    </source>
</evidence>
<feature type="region of interest" description="Disordered" evidence="1">
    <location>
        <begin position="99"/>
        <end position="118"/>
    </location>
</feature>
<dbReference type="EMBL" id="JAFCMP010000446">
    <property type="protein sequence ID" value="KAG5179636.1"/>
    <property type="molecule type" value="Genomic_DNA"/>
</dbReference>
<dbReference type="SUPFAM" id="SSF58038">
    <property type="entry name" value="SNARE fusion complex"/>
    <property type="match status" value="2"/>
</dbReference>
<keyword evidence="4" id="KW-1185">Reference proteome</keyword>
<proteinExistence type="predicted"/>
<feature type="region of interest" description="Disordered" evidence="1">
    <location>
        <begin position="165"/>
        <end position="184"/>
    </location>
</feature>
<protein>
    <recommendedName>
        <fullName evidence="2">t-SNARE coiled-coil homology domain-containing protein</fullName>
    </recommendedName>
</protein>
<name>A0A836CD33_9STRA</name>
<organism evidence="3 4">
    <name type="scientific">Tribonema minus</name>
    <dbReference type="NCBI Taxonomy" id="303371"/>
    <lineage>
        <taxon>Eukaryota</taxon>
        <taxon>Sar</taxon>
        <taxon>Stramenopiles</taxon>
        <taxon>Ochrophyta</taxon>
        <taxon>PX clade</taxon>
        <taxon>Xanthophyceae</taxon>
        <taxon>Tribonematales</taxon>
        <taxon>Tribonemataceae</taxon>
        <taxon>Tribonema</taxon>
    </lineage>
</organism>
<dbReference type="PROSITE" id="PS50192">
    <property type="entry name" value="T_SNARE"/>
    <property type="match status" value="2"/>
</dbReference>
<comment type="caution">
    <text evidence="3">The sequence shown here is derived from an EMBL/GenBank/DDBJ whole genome shotgun (WGS) entry which is preliminary data.</text>
</comment>
<reference evidence="3" key="1">
    <citation type="submission" date="2021-02" db="EMBL/GenBank/DDBJ databases">
        <title>First Annotated Genome of the Yellow-green Alga Tribonema minus.</title>
        <authorList>
            <person name="Mahan K.M."/>
        </authorList>
    </citation>
    <scope>NUCLEOTIDE SEQUENCE</scope>
    <source>
        <strain evidence="3">UTEX B ZZ1240</strain>
    </source>
</reference>
<evidence type="ECO:0000313" key="3">
    <source>
        <dbReference type="EMBL" id="KAG5179636.1"/>
    </source>
</evidence>
<dbReference type="AlphaFoldDB" id="A0A836CD33"/>
<evidence type="ECO:0000256" key="1">
    <source>
        <dbReference type="SAM" id="MobiDB-lite"/>
    </source>
</evidence>
<accession>A0A836CD33</accession>